<sequence>MKPKKIIHRQWSPVICPGCREVIKENEDLSKVEYVRTKRKTDVLFHTACIDNVWGTGYKSKQTEENGDGENL</sequence>
<accession>A0A923LKJ3</accession>
<dbReference type="Proteomes" id="UP000652477">
    <property type="component" value="Unassembled WGS sequence"/>
</dbReference>
<dbReference type="AlphaFoldDB" id="A0A923LKJ3"/>
<name>A0A923LKJ3_9FIRM</name>
<dbReference type="EMBL" id="JACOPF010000002">
    <property type="protein sequence ID" value="MBC5689757.1"/>
    <property type="molecule type" value="Genomic_DNA"/>
</dbReference>
<protein>
    <submittedName>
        <fullName evidence="1">Uncharacterized protein</fullName>
    </submittedName>
</protein>
<evidence type="ECO:0000313" key="2">
    <source>
        <dbReference type="Proteomes" id="UP000652477"/>
    </source>
</evidence>
<evidence type="ECO:0000313" key="1">
    <source>
        <dbReference type="EMBL" id="MBC5689757.1"/>
    </source>
</evidence>
<keyword evidence="2" id="KW-1185">Reference proteome</keyword>
<organism evidence="1 2">
    <name type="scientific">Mediterraneibacter hominis</name>
    <dbReference type="NCBI Taxonomy" id="2763054"/>
    <lineage>
        <taxon>Bacteria</taxon>
        <taxon>Bacillati</taxon>
        <taxon>Bacillota</taxon>
        <taxon>Clostridia</taxon>
        <taxon>Lachnospirales</taxon>
        <taxon>Lachnospiraceae</taxon>
        <taxon>Mediterraneibacter</taxon>
    </lineage>
</organism>
<comment type="caution">
    <text evidence="1">The sequence shown here is derived from an EMBL/GenBank/DDBJ whole genome shotgun (WGS) entry which is preliminary data.</text>
</comment>
<gene>
    <name evidence="1" type="ORF">H8S37_12600</name>
</gene>
<dbReference type="RefSeq" id="WP_186876408.1">
    <property type="nucleotide sequence ID" value="NZ_JACOPF010000002.1"/>
</dbReference>
<reference evidence="1" key="1">
    <citation type="submission" date="2020-08" db="EMBL/GenBank/DDBJ databases">
        <title>Genome public.</title>
        <authorList>
            <person name="Liu C."/>
            <person name="Sun Q."/>
        </authorList>
    </citation>
    <scope>NUCLEOTIDE SEQUENCE</scope>
    <source>
        <strain evidence="1">NSJ-55</strain>
    </source>
</reference>
<proteinExistence type="predicted"/>